<accession>A0A6G1DS13</accession>
<organism evidence="1 2">
    <name type="scientific">Oryza meyeriana var. granulata</name>
    <dbReference type="NCBI Taxonomy" id="110450"/>
    <lineage>
        <taxon>Eukaryota</taxon>
        <taxon>Viridiplantae</taxon>
        <taxon>Streptophyta</taxon>
        <taxon>Embryophyta</taxon>
        <taxon>Tracheophyta</taxon>
        <taxon>Spermatophyta</taxon>
        <taxon>Magnoliopsida</taxon>
        <taxon>Liliopsida</taxon>
        <taxon>Poales</taxon>
        <taxon>Poaceae</taxon>
        <taxon>BOP clade</taxon>
        <taxon>Oryzoideae</taxon>
        <taxon>Oryzeae</taxon>
        <taxon>Oryzinae</taxon>
        <taxon>Oryza</taxon>
        <taxon>Oryza meyeriana</taxon>
    </lineage>
</organism>
<dbReference type="Proteomes" id="UP000479710">
    <property type="component" value="Unassembled WGS sequence"/>
</dbReference>
<dbReference type="AlphaFoldDB" id="A0A6G1DS13"/>
<evidence type="ECO:0000313" key="2">
    <source>
        <dbReference type="Proteomes" id="UP000479710"/>
    </source>
</evidence>
<keyword evidence="2" id="KW-1185">Reference proteome</keyword>
<protein>
    <submittedName>
        <fullName evidence="1">Uncharacterized protein</fullName>
    </submittedName>
</protein>
<comment type="caution">
    <text evidence="1">The sequence shown here is derived from an EMBL/GenBank/DDBJ whole genome shotgun (WGS) entry which is preliminary data.</text>
</comment>
<evidence type="ECO:0000313" key="1">
    <source>
        <dbReference type="EMBL" id="KAF0915408.1"/>
    </source>
</evidence>
<gene>
    <name evidence="1" type="ORF">E2562_036105</name>
</gene>
<dbReference type="OrthoDB" id="1886938at2759"/>
<reference evidence="1 2" key="1">
    <citation type="submission" date="2019-11" db="EMBL/GenBank/DDBJ databases">
        <title>Whole genome sequence of Oryza granulata.</title>
        <authorList>
            <person name="Li W."/>
        </authorList>
    </citation>
    <scope>NUCLEOTIDE SEQUENCE [LARGE SCALE GENOMIC DNA]</scope>
    <source>
        <strain evidence="2">cv. Menghai</strain>
        <tissue evidence="1">Leaf</tissue>
    </source>
</reference>
<proteinExistence type="predicted"/>
<sequence length="85" mass="9500">MGFDEKLLRGAKEQWQPPLGTRRLLALFAIALLAISLAENKVLAKGTSEHDDNVYRVSKGGQGSLKSYQKQFLLFSEKFADEDDV</sequence>
<name>A0A6G1DS13_9ORYZ</name>
<dbReference type="EMBL" id="SPHZ02000006">
    <property type="protein sequence ID" value="KAF0915408.1"/>
    <property type="molecule type" value="Genomic_DNA"/>
</dbReference>